<proteinExistence type="predicted"/>
<name>A0A2P2QR49_RHIMU</name>
<keyword evidence="1" id="KW-0732">Signal</keyword>
<evidence type="ECO:0000313" key="2">
    <source>
        <dbReference type="EMBL" id="MBX69470.1"/>
    </source>
</evidence>
<protein>
    <submittedName>
        <fullName evidence="2">Uncharacterized protein</fullName>
    </submittedName>
</protein>
<feature type="chain" id="PRO_5015131770" evidence="1">
    <location>
        <begin position="21"/>
        <end position="36"/>
    </location>
</feature>
<dbReference type="EMBL" id="GGEC01088986">
    <property type="protein sequence ID" value="MBX69470.1"/>
    <property type="molecule type" value="Transcribed_RNA"/>
</dbReference>
<reference evidence="2" key="1">
    <citation type="submission" date="2018-02" db="EMBL/GenBank/DDBJ databases">
        <title>Rhizophora mucronata_Transcriptome.</title>
        <authorList>
            <person name="Meera S.P."/>
            <person name="Sreeshan A."/>
            <person name="Augustine A."/>
        </authorList>
    </citation>
    <scope>NUCLEOTIDE SEQUENCE</scope>
    <source>
        <tissue evidence="2">Leaf</tissue>
    </source>
</reference>
<feature type="signal peptide" evidence="1">
    <location>
        <begin position="1"/>
        <end position="20"/>
    </location>
</feature>
<evidence type="ECO:0000256" key="1">
    <source>
        <dbReference type="SAM" id="SignalP"/>
    </source>
</evidence>
<sequence length="36" mass="4024">MFLDSPFLLCSLSLCSLSLSKLPIYSSPELYHFIAS</sequence>
<accession>A0A2P2QR49</accession>
<organism evidence="2">
    <name type="scientific">Rhizophora mucronata</name>
    <name type="common">Asiatic mangrove</name>
    <dbReference type="NCBI Taxonomy" id="61149"/>
    <lineage>
        <taxon>Eukaryota</taxon>
        <taxon>Viridiplantae</taxon>
        <taxon>Streptophyta</taxon>
        <taxon>Embryophyta</taxon>
        <taxon>Tracheophyta</taxon>
        <taxon>Spermatophyta</taxon>
        <taxon>Magnoliopsida</taxon>
        <taxon>eudicotyledons</taxon>
        <taxon>Gunneridae</taxon>
        <taxon>Pentapetalae</taxon>
        <taxon>rosids</taxon>
        <taxon>fabids</taxon>
        <taxon>Malpighiales</taxon>
        <taxon>Rhizophoraceae</taxon>
        <taxon>Rhizophora</taxon>
    </lineage>
</organism>
<dbReference type="AlphaFoldDB" id="A0A2P2QR49"/>